<name>G5C7R1_HETGA</name>
<dbReference type="InParanoid" id="G5C7R1"/>
<dbReference type="InterPro" id="IPR042411">
    <property type="entry name" value="WDR27"/>
</dbReference>
<dbReference type="Gene3D" id="2.130.10.10">
    <property type="entry name" value="YVTN repeat-like/Quinoprotein amine dehydrogenase"/>
    <property type="match status" value="1"/>
</dbReference>
<protein>
    <submittedName>
        <fullName evidence="1">WD repeat-containing protein 27</fullName>
    </submittedName>
</protein>
<dbReference type="SMART" id="SM00320">
    <property type="entry name" value="WD40"/>
    <property type="match status" value="2"/>
</dbReference>
<dbReference type="AlphaFoldDB" id="G5C7R1"/>
<evidence type="ECO:0000313" key="1">
    <source>
        <dbReference type="EMBL" id="EHB17572.1"/>
    </source>
</evidence>
<organism evidence="1 2">
    <name type="scientific">Heterocephalus glaber</name>
    <name type="common">Naked mole rat</name>
    <dbReference type="NCBI Taxonomy" id="10181"/>
    <lineage>
        <taxon>Eukaryota</taxon>
        <taxon>Metazoa</taxon>
        <taxon>Chordata</taxon>
        <taxon>Craniata</taxon>
        <taxon>Vertebrata</taxon>
        <taxon>Euteleostomi</taxon>
        <taxon>Mammalia</taxon>
        <taxon>Eutheria</taxon>
        <taxon>Euarchontoglires</taxon>
        <taxon>Glires</taxon>
        <taxon>Rodentia</taxon>
        <taxon>Hystricomorpha</taxon>
        <taxon>Bathyergidae</taxon>
        <taxon>Heterocephalus</taxon>
    </lineage>
</organism>
<proteinExistence type="predicted"/>
<gene>
    <name evidence="1" type="ORF">GW7_11298</name>
</gene>
<accession>G5C7R1</accession>
<dbReference type="PANTHER" id="PTHR44525">
    <property type="entry name" value="WD REPEAT-CONTAINING PROTEIN 27"/>
    <property type="match status" value="1"/>
</dbReference>
<dbReference type="Pfam" id="PF00400">
    <property type="entry name" value="WD40"/>
    <property type="match status" value="1"/>
</dbReference>
<dbReference type="EMBL" id="JH173697">
    <property type="protein sequence ID" value="EHB17572.1"/>
    <property type="molecule type" value="Genomic_DNA"/>
</dbReference>
<evidence type="ECO:0000313" key="2">
    <source>
        <dbReference type="Proteomes" id="UP000006813"/>
    </source>
</evidence>
<dbReference type="PANTHER" id="PTHR44525:SF1">
    <property type="entry name" value="WD REPEAT-CONTAINING PROTEIN 27"/>
    <property type="match status" value="1"/>
</dbReference>
<sequence length="134" mass="14893">MLQVELVLKPLDTGQTDGFAAVQQVLSRYTWQVDNRCSAVGWRNDFQGHQQSITAIAFGNRETPPLICSASQDVIMMWNLDGCREKVLQGLLPQGTVMSTLLRKVLCLRFSPDDHVVAVGSGNTIFMLDVKIIE</sequence>
<dbReference type="Proteomes" id="UP000006813">
    <property type="component" value="Unassembled WGS sequence"/>
</dbReference>
<dbReference type="InterPro" id="IPR015943">
    <property type="entry name" value="WD40/YVTN_repeat-like_dom_sf"/>
</dbReference>
<dbReference type="InterPro" id="IPR036322">
    <property type="entry name" value="WD40_repeat_dom_sf"/>
</dbReference>
<reference evidence="1 2" key="1">
    <citation type="journal article" date="2011" name="Nature">
        <title>Genome sequencing reveals insights into physiology and longevity of the naked mole rat.</title>
        <authorList>
            <person name="Kim E.B."/>
            <person name="Fang X."/>
            <person name="Fushan A.A."/>
            <person name="Huang Z."/>
            <person name="Lobanov A.V."/>
            <person name="Han L."/>
            <person name="Marino S.M."/>
            <person name="Sun X."/>
            <person name="Turanov A.A."/>
            <person name="Yang P."/>
            <person name="Yim S.H."/>
            <person name="Zhao X."/>
            <person name="Kasaikina M.V."/>
            <person name="Stoletzki N."/>
            <person name="Peng C."/>
            <person name="Polak P."/>
            <person name="Xiong Z."/>
            <person name="Kiezun A."/>
            <person name="Zhu Y."/>
            <person name="Chen Y."/>
            <person name="Kryukov G.V."/>
            <person name="Zhang Q."/>
            <person name="Peshkin L."/>
            <person name="Yang L."/>
            <person name="Bronson R.T."/>
            <person name="Buffenstein R."/>
            <person name="Wang B."/>
            <person name="Han C."/>
            <person name="Li Q."/>
            <person name="Chen L."/>
            <person name="Zhao W."/>
            <person name="Sunyaev S.R."/>
            <person name="Park T.J."/>
            <person name="Zhang G."/>
            <person name="Wang J."/>
            <person name="Gladyshev V.N."/>
        </authorList>
    </citation>
    <scope>NUCLEOTIDE SEQUENCE [LARGE SCALE GENOMIC DNA]</scope>
</reference>
<dbReference type="InterPro" id="IPR001680">
    <property type="entry name" value="WD40_rpt"/>
</dbReference>
<dbReference type="SUPFAM" id="SSF50978">
    <property type="entry name" value="WD40 repeat-like"/>
    <property type="match status" value="1"/>
</dbReference>
<dbReference type="STRING" id="10181.G5C7R1"/>
<dbReference type="eggNOG" id="KOG0266">
    <property type="taxonomic scope" value="Eukaryota"/>
</dbReference>